<organism evidence="1 2">
    <name type="scientific">Corynebacterium lipophiloflavum (strain ATCC 700352 / DSM 44291 / CCUG 37336 / JCM 10383 / DMMZ 1944)</name>
    <dbReference type="NCBI Taxonomy" id="525263"/>
    <lineage>
        <taxon>Bacteria</taxon>
        <taxon>Bacillati</taxon>
        <taxon>Actinomycetota</taxon>
        <taxon>Actinomycetes</taxon>
        <taxon>Mycobacteriales</taxon>
        <taxon>Corynebacteriaceae</taxon>
        <taxon>Corynebacterium</taxon>
    </lineage>
</organism>
<keyword evidence="2" id="KW-1185">Reference proteome</keyword>
<comment type="caution">
    <text evidence="1">The sequence shown here is derived from an EMBL/GenBank/DDBJ whole genome shotgun (WGS) entry which is preliminary data.</text>
</comment>
<gene>
    <name evidence="1" type="ORF">HMPREF0298_0898</name>
</gene>
<protein>
    <submittedName>
        <fullName evidence="1">Uncharacterized protein</fullName>
    </submittedName>
</protein>
<dbReference type="AlphaFoldDB" id="C0XR28"/>
<dbReference type="EMBL" id="ACHJ01000081">
    <property type="protein sequence ID" value="EEI17302.1"/>
    <property type="molecule type" value="Genomic_DNA"/>
</dbReference>
<sequence>MCTCHLFFNEMSSCGDTRYWRVGCYFDGGPVMRVGGVWVRHVLVCTDM</sequence>
<dbReference type="Proteomes" id="UP000006196">
    <property type="component" value="Unassembled WGS sequence"/>
</dbReference>
<proteinExistence type="predicted"/>
<evidence type="ECO:0000313" key="1">
    <source>
        <dbReference type="EMBL" id="EEI17302.1"/>
    </source>
</evidence>
<accession>C0XR28</accession>
<evidence type="ECO:0000313" key="2">
    <source>
        <dbReference type="Proteomes" id="UP000006196"/>
    </source>
</evidence>
<reference evidence="1" key="1">
    <citation type="submission" date="2009-01" db="EMBL/GenBank/DDBJ databases">
        <authorList>
            <person name="Qin X."/>
            <person name="Bachman B."/>
            <person name="Battles P."/>
            <person name="Bell A."/>
            <person name="Bess C."/>
            <person name="Bickham C."/>
            <person name="Chaboub L."/>
            <person name="Chen D."/>
            <person name="Coyle M."/>
            <person name="Deiros D.R."/>
            <person name="Dinh H."/>
            <person name="Forbes L."/>
            <person name="Fowler G."/>
            <person name="Francisco L."/>
            <person name="Fu Q."/>
            <person name="Gubbala S."/>
            <person name="Hale W."/>
            <person name="Han Y."/>
            <person name="Hemphill L."/>
            <person name="Highlander S.K."/>
            <person name="Hirani K."/>
            <person name="Hogues M."/>
            <person name="Jackson L."/>
            <person name="Jakkamsetti A."/>
            <person name="Javaid M."/>
            <person name="Jiang H."/>
            <person name="Korchina V."/>
            <person name="Kovar C."/>
            <person name="Lara F."/>
            <person name="Lee S."/>
            <person name="Mata R."/>
            <person name="Mathew T."/>
            <person name="Moen C."/>
            <person name="Morales K."/>
            <person name="Munidasa M."/>
            <person name="Nazareth L."/>
            <person name="Ngo R."/>
            <person name="Nguyen L."/>
            <person name="Okwuonu G."/>
            <person name="Ongeri F."/>
            <person name="Patil S."/>
            <person name="Petrosino J."/>
            <person name="Pham C."/>
            <person name="Pham P."/>
            <person name="Pu L.-L."/>
            <person name="Puazo M."/>
            <person name="Raj R."/>
            <person name="Reid J."/>
            <person name="Rouhana J."/>
            <person name="Saada N."/>
            <person name="Shang Y."/>
            <person name="Simmons D."/>
            <person name="Thornton R."/>
            <person name="Warren J."/>
            <person name="Weissenberger G."/>
            <person name="Zhang J."/>
            <person name="Zhang L."/>
            <person name="Zhou C."/>
            <person name="Zhu D."/>
            <person name="Muzny D."/>
            <person name="Worley K."/>
            <person name="Gibbs R."/>
        </authorList>
    </citation>
    <scope>NUCLEOTIDE SEQUENCE [LARGE SCALE GENOMIC DNA]</scope>
    <source>
        <strain evidence="1">DSM 44291</strain>
    </source>
</reference>
<name>C0XR28_CORLD</name>
<dbReference type="HOGENOM" id="CLU_3151787_0_0_11"/>